<protein>
    <submittedName>
        <fullName evidence="1">Uncharacterized protein</fullName>
    </submittedName>
</protein>
<name>A0AAE0UEH6_SORBR</name>
<evidence type="ECO:0000313" key="1">
    <source>
        <dbReference type="EMBL" id="KAK3401271.1"/>
    </source>
</evidence>
<proteinExistence type="predicted"/>
<comment type="caution">
    <text evidence="1">The sequence shown here is derived from an EMBL/GenBank/DDBJ whole genome shotgun (WGS) entry which is preliminary data.</text>
</comment>
<gene>
    <name evidence="1" type="ORF">B0T20DRAFT_328678</name>
</gene>
<sequence>VVEPAARYRYLDGELRSYFRRVLIETSKCRIDPPLSDLPSRRAGPDSLGNINLQLESRLPPILKRLCIENRTRTSRTYYRQAGRPGPAKAR</sequence>
<dbReference type="AlphaFoldDB" id="A0AAE0UEH6"/>
<reference evidence="1" key="1">
    <citation type="journal article" date="2023" name="Mol. Phylogenet. Evol.">
        <title>Genome-scale phylogeny and comparative genomics of the fungal order Sordariales.</title>
        <authorList>
            <person name="Hensen N."/>
            <person name="Bonometti L."/>
            <person name="Westerberg I."/>
            <person name="Brannstrom I.O."/>
            <person name="Guillou S."/>
            <person name="Cros-Aarteil S."/>
            <person name="Calhoun S."/>
            <person name="Haridas S."/>
            <person name="Kuo A."/>
            <person name="Mondo S."/>
            <person name="Pangilinan J."/>
            <person name="Riley R."/>
            <person name="LaButti K."/>
            <person name="Andreopoulos B."/>
            <person name="Lipzen A."/>
            <person name="Chen C."/>
            <person name="Yan M."/>
            <person name="Daum C."/>
            <person name="Ng V."/>
            <person name="Clum A."/>
            <person name="Steindorff A."/>
            <person name="Ohm R.A."/>
            <person name="Martin F."/>
            <person name="Silar P."/>
            <person name="Natvig D.O."/>
            <person name="Lalanne C."/>
            <person name="Gautier V."/>
            <person name="Ament-Velasquez S.L."/>
            <person name="Kruys A."/>
            <person name="Hutchinson M.I."/>
            <person name="Powell A.J."/>
            <person name="Barry K."/>
            <person name="Miller A.N."/>
            <person name="Grigoriev I.V."/>
            <person name="Debuchy R."/>
            <person name="Gladieux P."/>
            <person name="Hiltunen Thoren M."/>
            <person name="Johannesson H."/>
        </authorList>
    </citation>
    <scope>NUCLEOTIDE SEQUENCE</scope>
    <source>
        <strain evidence="1">FGSC 1904</strain>
    </source>
</reference>
<dbReference type="Proteomes" id="UP001281003">
    <property type="component" value="Unassembled WGS sequence"/>
</dbReference>
<feature type="non-terminal residue" evidence="1">
    <location>
        <position position="91"/>
    </location>
</feature>
<evidence type="ECO:0000313" key="2">
    <source>
        <dbReference type="Proteomes" id="UP001281003"/>
    </source>
</evidence>
<feature type="non-terminal residue" evidence="1">
    <location>
        <position position="1"/>
    </location>
</feature>
<organism evidence="1 2">
    <name type="scientific">Sordaria brevicollis</name>
    <dbReference type="NCBI Taxonomy" id="83679"/>
    <lineage>
        <taxon>Eukaryota</taxon>
        <taxon>Fungi</taxon>
        <taxon>Dikarya</taxon>
        <taxon>Ascomycota</taxon>
        <taxon>Pezizomycotina</taxon>
        <taxon>Sordariomycetes</taxon>
        <taxon>Sordariomycetidae</taxon>
        <taxon>Sordariales</taxon>
        <taxon>Sordariaceae</taxon>
        <taxon>Sordaria</taxon>
    </lineage>
</organism>
<dbReference type="EMBL" id="JAUTDP010000003">
    <property type="protein sequence ID" value="KAK3401271.1"/>
    <property type="molecule type" value="Genomic_DNA"/>
</dbReference>
<keyword evidence="2" id="KW-1185">Reference proteome</keyword>
<reference evidence="1" key="2">
    <citation type="submission" date="2023-07" db="EMBL/GenBank/DDBJ databases">
        <authorList>
            <consortium name="Lawrence Berkeley National Laboratory"/>
            <person name="Haridas S."/>
            <person name="Hensen N."/>
            <person name="Bonometti L."/>
            <person name="Westerberg I."/>
            <person name="Brannstrom I.O."/>
            <person name="Guillou S."/>
            <person name="Cros-Aarteil S."/>
            <person name="Calhoun S."/>
            <person name="Kuo A."/>
            <person name="Mondo S."/>
            <person name="Pangilinan J."/>
            <person name="Riley R."/>
            <person name="LaButti K."/>
            <person name="Andreopoulos B."/>
            <person name="Lipzen A."/>
            <person name="Chen C."/>
            <person name="Yanf M."/>
            <person name="Daum C."/>
            <person name="Ng V."/>
            <person name="Clum A."/>
            <person name="Steindorff A."/>
            <person name="Ohm R."/>
            <person name="Martin F."/>
            <person name="Silar P."/>
            <person name="Natvig D."/>
            <person name="Lalanne C."/>
            <person name="Gautier V."/>
            <person name="Ament-velasquez S.L."/>
            <person name="Kruys A."/>
            <person name="Hutchinson M.I."/>
            <person name="Powell A.J."/>
            <person name="Barry K."/>
            <person name="Miller A.N."/>
            <person name="Grigoriev I.V."/>
            <person name="Debuchy R."/>
            <person name="Gladieux P."/>
            <person name="Thoren M.H."/>
            <person name="Johannesson H."/>
        </authorList>
    </citation>
    <scope>NUCLEOTIDE SEQUENCE</scope>
    <source>
        <strain evidence="1">FGSC 1904</strain>
    </source>
</reference>
<accession>A0AAE0UEH6</accession>